<protein>
    <submittedName>
        <fullName evidence="5">Transcriptional regulator</fullName>
    </submittedName>
</protein>
<feature type="transmembrane region" description="Helical" evidence="3">
    <location>
        <begin position="244"/>
        <end position="265"/>
    </location>
</feature>
<dbReference type="InterPro" id="IPR016032">
    <property type="entry name" value="Sig_transdc_resp-reg_C-effctor"/>
</dbReference>
<dbReference type="Pfam" id="PF00486">
    <property type="entry name" value="Trans_reg_C"/>
    <property type="match status" value="1"/>
</dbReference>
<feature type="transmembrane region" description="Helical" evidence="3">
    <location>
        <begin position="215"/>
        <end position="238"/>
    </location>
</feature>
<dbReference type="EMBL" id="VKKU01000002">
    <property type="protein sequence ID" value="TSB01481.1"/>
    <property type="molecule type" value="Genomic_DNA"/>
</dbReference>
<dbReference type="CDD" id="cd00383">
    <property type="entry name" value="trans_reg_C"/>
    <property type="match status" value="1"/>
</dbReference>
<proteinExistence type="predicted"/>
<sequence>MDAAYLYFDTFRLDRENRLLTRNGVPVDLSGRYFDALALLVGAPGALVSKERFLEEVWRGVPVTDEALTQCVKALRRALGDDATRPRFIETVPKYGYRFIAEVSEGAPESIQVAPAPVGFSGSALLEAPPLYRFDWARYWLLAGAGVVGGGVAGVIGGLFYGFVAAGQTAQNDSAVVLVMTALTVLFSMLGSAGICLGLSAAVQRRANWAGHMAAGAMGGMIIGGSVKLLGLDAFSLIYGSSPVTITGGIEGVVIGAAVGLGMWFTRRSGPIRLWPAALIGIGIGVAIPALGGRLLGGSLIAVAQMLPQSQLRPDQIGALVGENGFGPVSAMVSGALESLLFVVGVVWAMALAWRQMDRRSDPDRSE</sequence>
<dbReference type="InterPro" id="IPR001867">
    <property type="entry name" value="OmpR/PhoB-type_DNA-bd"/>
</dbReference>
<accession>A0A553W9Y4</accession>
<evidence type="ECO:0000313" key="6">
    <source>
        <dbReference type="Proteomes" id="UP000320160"/>
    </source>
</evidence>
<feature type="transmembrane region" description="Helical" evidence="3">
    <location>
        <begin position="331"/>
        <end position="354"/>
    </location>
</feature>
<dbReference type="OrthoDB" id="54411at2"/>
<evidence type="ECO:0000313" key="5">
    <source>
        <dbReference type="EMBL" id="TSB01481.1"/>
    </source>
</evidence>
<keyword evidence="3" id="KW-1133">Transmembrane helix</keyword>
<dbReference type="Gene3D" id="1.10.10.10">
    <property type="entry name" value="Winged helix-like DNA-binding domain superfamily/Winged helix DNA-binding domain"/>
    <property type="match status" value="1"/>
</dbReference>
<dbReference type="Proteomes" id="UP000320160">
    <property type="component" value="Unassembled WGS sequence"/>
</dbReference>
<dbReference type="InterPro" id="IPR036388">
    <property type="entry name" value="WH-like_DNA-bd_sf"/>
</dbReference>
<evidence type="ECO:0000256" key="1">
    <source>
        <dbReference type="ARBA" id="ARBA00023125"/>
    </source>
</evidence>
<dbReference type="AlphaFoldDB" id="A0A553W9Y4"/>
<evidence type="ECO:0000256" key="2">
    <source>
        <dbReference type="PROSITE-ProRule" id="PRU01091"/>
    </source>
</evidence>
<evidence type="ECO:0000256" key="3">
    <source>
        <dbReference type="SAM" id="Phobius"/>
    </source>
</evidence>
<gene>
    <name evidence="5" type="ORF">FOM92_09825</name>
</gene>
<dbReference type="PROSITE" id="PS51755">
    <property type="entry name" value="OMPR_PHOB"/>
    <property type="match status" value="1"/>
</dbReference>
<dbReference type="RefSeq" id="WP_143776701.1">
    <property type="nucleotide sequence ID" value="NZ_VKKU01000002.1"/>
</dbReference>
<organism evidence="5 6">
    <name type="scientific">Sphingorhabdus contaminans</name>
    <dbReference type="NCBI Taxonomy" id="1343899"/>
    <lineage>
        <taxon>Bacteria</taxon>
        <taxon>Pseudomonadati</taxon>
        <taxon>Pseudomonadota</taxon>
        <taxon>Alphaproteobacteria</taxon>
        <taxon>Sphingomonadales</taxon>
        <taxon>Sphingomonadaceae</taxon>
        <taxon>Sphingorhabdus</taxon>
    </lineage>
</organism>
<feature type="transmembrane region" description="Helical" evidence="3">
    <location>
        <begin position="175"/>
        <end position="203"/>
    </location>
</feature>
<dbReference type="GO" id="GO:0003677">
    <property type="term" value="F:DNA binding"/>
    <property type="evidence" value="ECO:0007669"/>
    <property type="project" value="UniProtKB-UniRule"/>
</dbReference>
<keyword evidence="6" id="KW-1185">Reference proteome</keyword>
<keyword evidence="3" id="KW-0812">Transmembrane</keyword>
<keyword evidence="1 2" id="KW-0238">DNA-binding</keyword>
<comment type="caution">
    <text evidence="5">The sequence shown here is derived from an EMBL/GenBank/DDBJ whole genome shotgun (WGS) entry which is preliminary data.</text>
</comment>
<dbReference type="SUPFAM" id="SSF46894">
    <property type="entry name" value="C-terminal effector domain of the bipartite response regulators"/>
    <property type="match status" value="1"/>
</dbReference>
<dbReference type="GO" id="GO:0006355">
    <property type="term" value="P:regulation of DNA-templated transcription"/>
    <property type="evidence" value="ECO:0007669"/>
    <property type="project" value="InterPro"/>
</dbReference>
<dbReference type="GO" id="GO:0000160">
    <property type="term" value="P:phosphorelay signal transduction system"/>
    <property type="evidence" value="ECO:0007669"/>
    <property type="project" value="InterPro"/>
</dbReference>
<feature type="transmembrane region" description="Helical" evidence="3">
    <location>
        <begin position="277"/>
        <end position="304"/>
    </location>
</feature>
<feature type="domain" description="OmpR/PhoB-type" evidence="4">
    <location>
        <begin position="3"/>
        <end position="101"/>
    </location>
</feature>
<reference evidence="5 6" key="1">
    <citation type="submission" date="2019-07" db="EMBL/GenBank/DDBJ databases">
        <authorList>
            <person name="Park M."/>
        </authorList>
    </citation>
    <scope>NUCLEOTIDE SEQUENCE [LARGE SCALE GENOMIC DNA]</scope>
    <source>
        <strain evidence="5 6">KCTC32445</strain>
    </source>
</reference>
<evidence type="ECO:0000259" key="4">
    <source>
        <dbReference type="PROSITE" id="PS51755"/>
    </source>
</evidence>
<keyword evidence="3" id="KW-0472">Membrane</keyword>
<feature type="transmembrane region" description="Helical" evidence="3">
    <location>
        <begin position="139"/>
        <end position="163"/>
    </location>
</feature>
<feature type="DNA-binding region" description="OmpR/PhoB-type" evidence="2">
    <location>
        <begin position="3"/>
        <end position="101"/>
    </location>
</feature>
<name>A0A553W9Y4_9SPHN</name>
<dbReference type="SMART" id="SM00862">
    <property type="entry name" value="Trans_reg_C"/>
    <property type="match status" value="1"/>
</dbReference>